<reference evidence="1 2" key="1">
    <citation type="submission" date="2021-06" db="EMBL/GenBank/DDBJ databases">
        <authorList>
            <person name="Palmer J.M."/>
        </authorList>
    </citation>
    <scope>NUCLEOTIDE SEQUENCE [LARGE SCALE GENOMIC DNA]</scope>
    <source>
        <strain evidence="1 2">GA_2019</strain>
        <tissue evidence="1">Muscle</tissue>
    </source>
</reference>
<evidence type="ECO:0000313" key="1">
    <source>
        <dbReference type="EMBL" id="MEQ2164357.1"/>
    </source>
</evidence>
<accession>A0ABV0MYZ9</accession>
<sequence length="158" mass="18072">MLEVDQRVKLQFELNDTLQTFAIQQKKSEAPREYYRCLRAAYFQGRNAPGTEEEQAFKSLFLHNLHENVRYDVTMYCRTKTLSMQEICKYAQMAWETLARPIKGSEGEARVLQIQTERNSFALEDQEMSSAGTHGKRGLSSSVVLDRAGQAVGELNTL</sequence>
<evidence type="ECO:0000313" key="2">
    <source>
        <dbReference type="Proteomes" id="UP001476798"/>
    </source>
</evidence>
<protein>
    <submittedName>
        <fullName evidence="1">Uncharacterized protein</fullName>
    </submittedName>
</protein>
<name>A0ABV0MYZ9_9TELE</name>
<gene>
    <name evidence="1" type="ORF">GOODEAATRI_005886</name>
</gene>
<keyword evidence="2" id="KW-1185">Reference proteome</keyword>
<comment type="caution">
    <text evidence="1">The sequence shown here is derived from an EMBL/GenBank/DDBJ whole genome shotgun (WGS) entry which is preliminary data.</text>
</comment>
<dbReference type="EMBL" id="JAHRIO010020265">
    <property type="protein sequence ID" value="MEQ2164357.1"/>
    <property type="molecule type" value="Genomic_DNA"/>
</dbReference>
<organism evidence="1 2">
    <name type="scientific">Goodea atripinnis</name>
    <dbReference type="NCBI Taxonomy" id="208336"/>
    <lineage>
        <taxon>Eukaryota</taxon>
        <taxon>Metazoa</taxon>
        <taxon>Chordata</taxon>
        <taxon>Craniata</taxon>
        <taxon>Vertebrata</taxon>
        <taxon>Euteleostomi</taxon>
        <taxon>Actinopterygii</taxon>
        <taxon>Neopterygii</taxon>
        <taxon>Teleostei</taxon>
        <taxon>Neoteleostei</taxon>
        <taxon>Acanthomorphata</taxon>
        <taxon>Ovalentaria</taxon>
        <taxon>Atherinomorphae</taxon>
        <taxon>Cyprinodontiformes</taxon>
        <taxon>Goodeidae</taxon>
        <taxon>Goodea</taxon>
    </lineage>
</organism>
<dbReference type="Proteomes" id="UP001476798">
    <property type="component" value="Unassembled WGS sequence"/>
</dbReference>
<proteinExistence type="predicted"/>